<evidence type="ECO:0000313" key="4">
    <source>
        <dbReference type="Proteomes" id="UP001149400"/>
    </source>
</evidence>
<gene>
    <name evidence="3" type="ORF">LRP50_03290</name>
</gene>
<keyword evidence="4" id="KW-1185">Reference proteome</keyword>
<dbReference type="InterPro" id="IPR027051">
    <property type="entry name" value="XdhC_Rossmann_dom"/>
</dbReference>
<dbReference type="InterPro" id="IPR052698">
    <property type="entry name" value="MoCofactor_Util/Proc"/>
</dbReference>
<dbReference type="Pfam" id="PF02625">
    <property type="entry name" value="XdhC_CoxI"/>
    <property type="match status" value="1"/>
</dbReference>
<name>A0ABT5QVW8_9GAMM</name>
<dbReference type="InterPro" id="IPR003777">
    <property type="entry name" value="XdhC_CoxI"/>
</dbReference>
<proteinExistence type="predicted"/>
<evidence type="ECO:0000259" key="1">
    <source>
        <dbReference type="Pfam" id="PF02625"/>
    </source>
</evidence>
<reference evidence="3" key="1">
    <citation type="submission" date="2021-12" db="EMBL/GenBank/DDBJ databases">
        <title>Enterovibrio ZSDZ35 sp. nov. and Enterovibrio ZSDZ42 sp. nov., isolated from coastal seawater in Qingdao.</title>
        <authorList>
            <person name="Zhang P."/>
        </authorList>
    </citation>
    <scope>NUCLEOTIDE SEQUENCE</scope>
    <source>
        <strain evidence="3">ZSDZ42</strain>
    </source>
</reference>
<feature type="domain" description="XdhC Rossmann" evidence="2">
    <location>
        <begin position="189"/>
        <end position="329"/>
    </location>
</feature>
<dbReference type="Pfam" id="PF13478">
    <property type="entry name" value="XdhC_C"/>
    <property type="match status" value="1"/>
</dbReference>
<comment type="caution">
    <text evidence="3">The sequence shown here is derived from an EMBL/GenBank/DDBJ whole genome shotgun (WGS) entry which is preliminary data.</text>
</comment>
<dbReference type="PANTHER" id="PTHR30388:SF4">
    <property type="entry name" value="MOLYBDENUM COFACTOR INSERTION CHAPERONE PAOD"/>
    <property type="match status" value="1"/>
</dbReference>
<dbReference type="EMBL" id="JAJUBC010000003">
    <property type="protein sequence ID" value="MDD1792144.1"/>
    <property type="molecule type" value="Genomic_DNA"/>
</dbReference>
<protein>
    <submittedName>
        <fullName evidence="3">XdhC family protein</fullName>
    </submittedName>
</protein>
<dbReference type="Proteomes" id="UP001149400">
    <property type="component" value="Unassembled WGS sequence"/>
</dbReference>
<dbReference type="Gene3D" id="3.40.50.720">
    <property type="entry name" value="NAD(P)-binding Rossmann-like Domain"/>
    <property type="match status" value="1"/>
</dbReference>
<organism evidence="3 4">
    <name type="scientific">Enterovibrio gelatinilyticus</name>
    <dbReference type="NCBI Taxonomy" id="2899819"/>
    <lineage>
        <taxon>Bacteria</taxon>
        <taxon>Pseudomonadati</taxon>
        <taxon>Pseudomonadota</taxon>
        <taxon>Gammaproteobacteria</taxon>
        <taxon>Vibrionales</taxon>
        <taxon>Vibrionaceae</taxon>
        <taxon>Enterovibrio</taxon>
    </lineage>
</organism>
<accession>A0ABT5QVW8</accession>
<evidence type="ECO:0000259" key="2">
    <source>
        <dbReference type="Pfam" id="PF13478"/>
    </source>
</evidence>
<feature type="domain" description="XdhC- CoxI" evidence="1">
    <location>
        <begin position="18"/>
        <end position="81"/>
    </location>
</feature>
<dbReference type="RefSeq" id="WP_274163066.1">
    <property type="nucleotide sequence ID" value="NZ_JAJUBC010000003.1"/>
</dbReference>
<evidence type="ECO:0000313" key="3">
    <source>
        <dbReference type="EMBL" id="MDD1792144.1"/>
    </source>
</evidence>
<sequence>MSNHLLHLLSQWYPEKDNAEWVLGTVFKTEGPCYRKAGAMMLFSSFGQQLGMLSGGCLESDLQRHAKKVMATGKPITQVYDSQDEDDLSFQLGIGCGGTVHIVLHPISRDNNYLSLNTVYEHLLARQSGYYYQQIPMTSLHDVVSEKCAEFMVSQTPHEHHSDQETIGERFMEGEQTWLKTYVQPPVHLLIAGGGFDARPLVNLAHHLGWKLTLWDPRPANARRDYFDCVDEILRGDADLLSAYCNDYNVDAVITMTHSVTLDAAVLSALTTTRIQYLALLGPIHRKQEVLSVAQVSSSQFPCKLHGPAGLKLGAALPEGIAISMLSECIATLNNANALSFSGAPSE</sequence>
<dbReference type="PANTHER" id="PTHR30388">
    <property type="entry name" value="ALDEHYDE OXIDOREDUCTASE MOLYBDENUM COFACTOR ASSEMBLY PROTEIN"/>
    <property type="match status" value="1"/>
</dbReference>